<gene>
    <name evidence="1" type="ORF">SAMN05444164_3011</name>
</gene>
<dbReference type="AlphaFoldDB" id="A0A1H4W5N5"/>
<sequence>MQGCIHVIASHPVGAKRRRMTGSAKQSIVTEHAERWIASSLSLLAMTERSVTCSKAQIYRGVEPGAGGTVSISLPVKMGAEVGWPFGEPPACSTVTA</sequence>
<dbReference type="EMBL" id="FNTH01000001">
    <property type="protein sequence ID" value="SEC88689.1"/>
    <property type="molecule type" value="Genomic_DNA"/>
</dbReference>
<protein>
    <submittedName>
        <fullName evidence="1">Uncharacterized protein</fullName>
    </submittedName>
</protein>
<name>A0A1H4W5N5_9BRAD</name>
<accession>A0A1H4W5N5</accession>
<proteinExistence type="predicted"/>
<organism evidence="1 2">
    <name type="scientific">Bradyrhizobium erythrophlei</name>
    <dbReference type="NCBI Taxonomy" id="1437360"/>
    <lineage>
        <taxon>Bacteria</taxon>
        <taxon>Pseudomonadati</taxon>
        <taxon>Pseudomonadota</taxon>
        <taxon>Alphaproteobacteria</taxon>
        <taxon>Hyphomicrobiales</taxon>
        <taxon>Nitrobacteraceae</taxon>
        <taxon>Bradyrhizobium</taxon>
    </lineage>
</organism>
<evidence type="ECO:0000313" key="1">
    <source>
        <dbReference type="EMBL" id="SEC88689.1"/>
    </source>
</evidence>
<dbReference type="Proteomes" id="UP000198992">
    <property type="component" value="Unassembled WGS sequence"/>
</dbReference>
<evidence type="ECO:0000313" key="2">
    <source>
        <dbReference type="Proteomes" id="UP000198992"/>
    </source>
</evidence>
<reference evidence="1 2" key="1">
    <citation type="submission" date="2016-10" db="EMBL/GenBank/DDBJ databases">
        <authorList>
            <person name="de Groot N.N."/>
        </authorList>
    </citation>
    <scope>NUCLEOTIDE SEQUENCE [LARGE SCALE GENOMIC DNA]</scope>
    <source>
        <strain evidence="1 2">MT12</strain>
    </source>
</reference>